<dbReference type="SUPFAM" id="SSF46785">
    <property type="entry name" value="Winged helix' DNA-binding domain"/>
    <property type="match status" value="1"/>
</dbReference>
<keyword evidence="3" id="KW-1185">Reference proteome</keyword>
<gene>
    <name evidence="2" type="ORF">KN1_10930</name>
</gene>
<dbReference type="GeneID" id="66162835"/>
<dbReference type="InterPro" id="IPR010163">
    <property type="entry name" value="Csa3"/>
</dbReference>
<dbReference type="Pfam" id="PF22662">
    <property type="entry name" value="Csa3_N"/>
    <property type="match status" value="1"/>
</dbReference>
<feature type="domain" description="Csa3 N-terminal" evidence="1">
    <location>
        <begin position="3"/>
        <end position="118"/>
    </location>
</feature>
<accession>A0A8D5ZIN8</accession>
<dbReference type="InterPro" id="IPR036390">
    <property type="entry name" value="WH_DNA-bd_sf"/>
</dbReference>
<name>A0A8D5ZIN8_9CREN</name>
<dbReference type="NCBIfam" id="TIGR01884">
    <property type="entry name" value="cas_HTH"/>
    <property type="match status" value="1"/>
</dbReference>
<dbReference type="InterPro" id="IPR054588">
    <property type="entry name" value="Csa3_N"/>
</dbReference>
<dbReference type="Gene3D" id="3.40.50.11700">
    <property type="match status" value="1"/>
</dbReference>
<evidence type="ECO:0000313" key="2">
    <source>
        <dbReference type="EMBL" id="BCU69796.1"/>
    </source>
</evidence>
<sequence length="215" mass="24568">MVVLFTTLGFDEKFQVRAFMRWFRELESVVVIGSFSEERAKKALNSLLDVANKANVKYDVLEVNPYDTVDMVVKIGGKIEEYKGKELVFNLSGGMRVISLTVLLVLSLKDVDAKVEVETEDMRHLATLNVRDFRPLSVSEEHLKVLSAVKAGYNSVNSIHKYLDLPLSTVWRRVKDLKEMGLVDENMRVTFRGELVLSTSSFSLERKTIPDRKEY</sequence>
<reference evidence="2 3" key="1">
    <citation type="submission" date="2021-04" db="EMBL/GenBank/DDBJ databases">
        <title>Complete genome sequence of Stygiolobus sp. KN-1.</title>
        <authorList>
            <person name="Nakamura K."/>
            <person name="Sakai H."/>
            <person name="Kurosawa N."/>
        </authorList>
    </citation>
    <scope>NUCLEOTIDE SEQUENCE [LARGE SCALE GENOMIC DNA]</scope>
    <source>
        <strain evidence="2 3">KN-1</strain>
    </source>
</reference>
<evidence type="ECO:0000259" key="1">
    <source>
        <dbReference type="Pfam" id="PF22662"/>
    </source>
</evidence>
<evidence type="ECO:0000313" key="3">
    <source>
        <dbReference type="Proteomes" id="UP000825123"/>
    </source>
</evidence>
<protein>
    <submittedName>
        <fullName evidence="2">CRISPR-associated protein</fullName>
    </submittedName>
</protein>
<dbReference type="KEGG" id="csty:KN1_10930"/>
<dbReference type="EMBL" id="AP024597">
    <property type="protein sequence ID" value="BCU69796.1"/>
    <property type="molecule type" value="Genomic_DNA"/>
</dbReference>
<dbReference type="RefSeq" id="WP_221289823.1">
    <property type="nucleotide sequence ID" value="NZ_AP024597.1"/>
</dbReference>
<dbReference type="AlphaFoldDB" id="A0A8D5ZIN8"/>
<proteinExistence type="predicted"/>
<dbReference type="Proteomes" id="UP000825123">
    <property type="component" value="Chromosome"/>
</dbReference>
<organism evidence="2 3">
    <name type="scientific">Stygiolobus caldivivus</name>
    <dbReference type="NCBI Taxonomy" id="2824673"/>
    <lineage>
        <taxon>Archaea</taxon>
        <taxon>Thermoproteota</taxon>
        <taxon>Thermoprotei</taxon>
        <taxon>Sulfolobales</taxon>
        <taxon>Sulfolobaceae</taxon>
        <taxon>Stygiolobus</taxon>
    </lineage>
</organism>